<dbReference type="Proteomes" id="UP000224567">
    <property type="component" value="Unassembled WGS sequence"/>
</dbReference>
<reference evidence="10" key="2">
    <citation type="journal article" date="2017" name="J. Anim. Genet.">
        <title>Multiple reference genome sequences of hot pepper reveal the massive evolution of plant disease resistance genes by retroduplication.</title>
        <authorList>
            <person name="Kim S."/>
            <person name="Park J."/>
            <person name="Yeom S.-I."/>
            <person name="Kim Y.-M."/>
            <person name="Seo E."/>
            <person name="Kim K.-T."/>
            <person name="Kim M.-S."/>
            <person name="Lee J.M."/>
            <person name="Cheong K."/>
            <person name="Shin H.-S."/>
            <person name="Kim S.-B."/>
            <person name="Han K."/>
            <person name="Lee J."/>
            <person name="Park M."/>
            <person name="Lee H.-A."/>
            <person name="Lee H.-Y."/>
            <person name="Lee Y."/>
            <person name="Oh S."/>
            <person name="Lee J.H."/>
            <person name="Choi E."/>
            <person name="Choi E."/>
            <person name="Lee S.E."/>
            <person name="Jeon J."/>
            <person name="Kim H."/>
            <person name="Choi G."/>
            <person name="Song H."/>
            <person name="Lee J."/>
            <person name="Lee S.-C."/>
            <person name="Kwon J.-K."/>
            <person name="Lee H.-Y."/>
            <person name="Koo N."/>
            <person name="Hong Y."/>
            <person name="Kim R.W."/>
            <person name="Kang W.-H."/>
            <person name="Huh J.H."/>
            <person name="Kang B.-C."/>
            <person name="Yang T.-J."/>
            <person name="Lee Y.-H."/>
            <person name="Bennetzen J.L."/>
            <person name="Choi D."/>
        </authorList>
    </citation>
    <scope>NUCLEOTIDE SEQUENCE [LARGE SCALE GENOMIC DNA]</scope>
    <source>
        <strain evidence="10">cv. PBC81</strain>
    </source>
</reference>
<evidence type="ECO:0000256" key="5">
    <source>
        <dbReference type="ARBA" id="ARBA00022801"/>
    </source>
</evidence>
<keyword evidence="6" id="KW-0442">Lipid degradation</keyword>
<evidence type="ECO:0000313" key="9">
    <source>
        <dbReference type="EMBL" id="PHT44682.1"/>
    </source>
</evidence>
<evidence type="ECO:0000256" key="3">
    <source>
        <dbReference type="ARBA" id="ARBA00022525"/>
    </source>
</evidence>
<evidence type="ECO:0000313" key="10">
    <source>
        <dbReference type="Proteomes" id="UP000224567"/>
    </source>
</evidence>
<dbReference type="STRING" id="33114.A0A2G2WHI3"/>
<evidence type="ECO:0000256" key="2">
    <source>
        <dbReference type="ARBA" id="ARBA00008668"/>
    </source>
</evidence>
<comment type="caution">
    <text evidence="9">The sequence shown here is derived from an EMBL/GenBank/DDBJ whole genome shotgun (WGS) entry which is preliminary data.</text>
</comment>
<dbReference type="GO" id="GO:0016042">
    <property type="term" value="P:lipid catabolic process"/>
    <property type="evidence" value="ECO:0007669"/>
    <property type="project" value="UniProtKB-KW"/>
</dbReference>
<dbReference type="OrthoDB" id="1683520at2759"/>
<dbReference type="AlphaFoldDB" id="A0A2G2WHI3"/>
<dbReference type="Pfam" id="PF00657">
    <property type="entry name" value="Lipase_GDSL"/>
    <property type="match status" value="1"/>
</dbReference>
<evidence type="ECO:0000256" key="1">
    <source>
        <dbReference type="ARBA" id="ARBA00004613"/>
    </source>
</evidence>
<evidence type="ECO:0000256" key="4">
    <source>
        <dbReference type="ARBA" id="ARBA00022729"/>
    </source>
</evidence>
<dbReference type="PANTHER" id="PTHR45650:SF58">
    <property type="entry name" value="ZINC FINGER PROTEIN"/>
    <property type="match status" value="1"/>
</dbReference>
<evidence type="ECO:0000256" key="6">
    <source>
        <dbReference type="ARBA" id="ARBA00022963"/>
    </source>
</evidence>
<evidence type="ECO:0000256" key="7">
    <source>
        <dbReference type="ARBA" id="ARBA00023098"/>
    </source>
</evidence>
<protein>
    <submittedName>
        <fullName evidence="9">GDSL esterase/lipase</fullName>
    </submittedName>
</protein>
<dbReference type="InterPro" id="IPR051238">
    <property type="entry name" value="GDSL_esterase/lipase"/>
</dbReference>
<dbReference type="InterPro" id="IPR036514">
    <property type="entry name" value="SGNH_hydro_sf"/>
</dbReference>
<comment type="similarity">
    <text evidence="2">Belongs to the 'GDSL' lipolytic enzyme family.</text>
</comment>
<dbReference type="PANTHER" id="PTHR45650">
    <property type="entry name" value="GDSL-LIKE LIPASE/ACYLHYDROLASE-RELATED"/>
    <property type="match status" value="1"/>
</dbReference>
<keyword evidence="3" id="KW-0964">Secreted</keyword>
<dbReference type="GO" id="GO:0005576">
    <property type="term" value="C:extracellular region"/>
    <property type="evidence" value="ECO:0007669"/>
    <property type="project" value="UniProtKB-SubCell"/>
</dbReference>
<feature type="chain" id="PRO_5013928598" evidence="8">
    <location>
        <begin position="25"/>
        <end position="211"/>
    </location>
</feature>
<proteinExistence type="inferred from homology"/>
<organism evidence="9 10">
    <name type="scientific">Capsicum baccatum</name>
    <name type="common">Peruvian pepper</name>
    <dbReference type="NCBI Taxonomy" id="33114"/>
    <lineage>
        <taxon>Eukaryota</taxon>
        <taxon>Viridiplantae</taxon>
        <taxon>Streptophyta</taxon>
        <taxon>Embryophyta</taxon>
        <taxon>Tracheophyta</taxon>
        <taxon>Spermatophyta</taxon>
        <taxon>Magnoliopsida</taxon>
        <taxon>eudicotyledons</taxon>
        <taxon>Gunneridae</taxon>
        <taxon>Pentapetalae</taxon>
        <taxon>asterids</taxon>
        <taxon>lamiids</taxon>
        <taxon>Solanales</taxon>
        <taxon>Solanaceae</taxon>
        <taxon>Solanoideae</taxon>
        <taxon>Capsiceae</taxon>
        <taxon>Capsicum</taxon>
    </lineage>
</organism>
<keyword evidence="7" id="KW-0443">Lipid metabolism</keyword>
<keyword evidence="4 8" id="KW-0732">Signal</keyword>
<keyword evidence="5" id="KW-0378">Hydrolase</keyword>
<comment type="subcellular location">
    <subcellularLocation>
        <location evidence="1">Secreted</location>
    </subcellularLocation>
</comment>
<gene>
    <name evidence="9" type="ORF">CQW23_13840</name>
</gene>
<dbReference type="InterPro" id="IPR001087">
    <property type="entry name" value="GDSL"/>
</dbReference>
<sequence>MVARIIVTFTTILMILNFIKLVQAESRVPCFFIFGDSLLDNGNNNNLNTTARANYPPYGVDFPGGPTGRFTNGRNMADILAHVLGFGNFIPPFASASGRDILQGVNYASGSAGIRNESGSHLGTCIFMDWQLKNHQETISRIVNLLGNKDATNVHLNKCLYSVGIGSNDYINNYLMPEKYQSSRLYTPSQYATLLTQQYAQQLKVQTYFAN</sequence>
<dbReference type="Gene3D" id="3.40.50.1110">
    <property type="entry name" value="SGNH hydrolase"/>
    <property type="match status" value="1"/>
</dbReference>
<dbReference type="EMBL" id="MLFT02000006">
    <property type="protein sequence ID" value="PHT44682.1"/>
    <property type="molecule type" value="Genomic_DNA"/>
</dbReference>
<dbReference type="GO" id="GO:0016788">
    <property type="term" value="F:hydrolase activity, acting on ester bonds"/>
    <property type="evidence" value="ECO:0007669"/>
    <property type="project" value="InterPro"/>
</dbReference>
<evidence type="ECO:0000256" key="8">
    <source>
        <dbReference type="SAM" id="SignalP"/>
    </source>
</evidence>
<name>A0A2G2WHI3_CAPBA</name>
<accession>A0A2G2WHI3</accession>
<feature type="signal peptide" evidence="8">
    <location>
        <begin position="1"/>
        <end position="24"/>
    </location>
</feature>
<reference evidence="9 10" key="1">
    <citation type="journal article" date="2017" name="Genome Biol.">
        <title>New reference genome sequences of hot pepper reveal the massive evolution of plant disease-resistance genes by retroduplication.</title>
        <authorList>
            <person name="Kim S."/>
            <person name="Park J."/>
            <person name="Yeom S.I."/>
            <person name="Kim Y.M."/>
            <person name="Seo E."/>
            <person name="Kim K.T."/>
            <person name="Kim M.S."/>
            <person name="Lee J.M."/>
            <person name="Cheong K."/>
            <person name="Shin H.S."/>
            <person name="Kim S.B."/>
            <person name="Han K."/>
            <person name="Lee J."/>
            <person name="Park M."/>
            <person name="Lee H.A."/>
            <person name="Lee H.Y."/>
            <person name="Lee Y."/>
            <person name="Oh S."/>
            <person name="Lee J.H."/>
            <person name="Choi E."/>
            <person name="Choi E."/>
            <person name="Lee S.E."/>
            <person name="Jeon J."/>
            <person name="Kim H."/>
            <person name="Choi G."/>
            <person name="Song H."/>
            <person name="Lee J."/>
            <person name="Lee S.C."/>
            <person name="Kwon J.K."/>
            <person name="Lee H.Y."/>
            <person name="Koo N."/>
            <person name="Hong Y."/>
            <person name="Kim R.W."/>
            <person name="Kang W.H."/>
            <person name="Huh J.H."/>
            <person name="Kang B.C."/>
            <person name="Yang T.J."/>
            <person name="Lee Y.H."/>
            <person name="Bennetzen J.L."/>
            <person name="Choi D."/>
        </authorList>
    </citation>
    <scope>NUCLEOTIDE SEQUENCE [LARGE SCALE GENOMIC DNA]</scope>
    <source>
        <strain evidence="10">cv. PBC81</strain>
    </source>
</reference>
<keyword evidence="10" id="KW-1185">Reference proteome</keyword>